<dbReference type="InParanoid" id="A0A1Y2BCJ4"/>
<reference evidence="2 3" key="1">
    <citation type="submission" date="2016-07" db="EMBL/GenBank/DDBJ databases">
        <title>Pervasive Adenine N6-methylation of Active Genes in Fungi.</title>
        <authorList>
            <consortium name="DOE Joint Genome Institute"/>
            <person name="Mondo S.J."/>
            <person name="Dannebaum R.O."/>
            <person name="Kuo R.C."/>
            <person name="Labutti K."/>
            <person name="Haridas S."/>
            <person name="Kuo A."/>
            <person name="Salamov A."/>
            <person name="Ahrendt S.R."/>
            <person name="Lipzen A."/>
            <person name="Sullivan W."/>
            <person name="Andreopoulos W.B."/>
            <person name="Clum A."/>
            <person name="Lindquist E."/>
            <person name="Daum C."/>
            <person name="Ramamoorthy G.K."/>
            <person name="Gryganskyi A."/>
            <person name="Culley D."/>
            <person name="Magnuson J.K."/>
            <person name="James T.Y."/>
            <person name="O'Malley M.A."/>
            <person name="Stajich J.E."/>
            <person name="Spatafora J.W."/>
            <person name="Visel A."/>
            <person name="Grigoriev I.V."/>
        </authorList>
    </citation>
    <scope>NUCLEOTIDE SEQUENCE [LARGE SCALE GENOMIC DNA]</scope>
    <source>
        <strain evidence="2 3">68-887.2</strain>
    </source>
</reference>
<gene>
    <name evidence="2" type="ORF">BCR39DRAFT_522726</name>
</gene>
<evidence type="ECO:0000256" key="1">
    <source>
        <dbReference type="SAM" id="MobiDB-lite"/>
    </source>
</evidence>
<evidence type="ECO:0000313" key="3">
    <source>
        <dbReference type="Proteomes" id="UP000193986"/>
    </source>
</evidence>
<feature type="compositionally biased region" description="Acidic residues" evidence="1">
    <location>
        <begin position="81"/>
        <end position="106"/>
    </location>
</feature>
<evidence type="ECO:0000313" key="2">
    <source>
        <dbReference type="EMBL" id="ORY32543.1"/>
    </source>
</evidence>
<proteinExistence type="predicted"/>
<dbReference type="AlphaFoldDB" id="A0A1Y2BCJ4"/>
<name>A0A1Y2BCJ4_9TREE</name>
<organism evidence="2 3">
    <name type="scientific">Naematelia encephala</name>
    <dbReference type="NCBI Taxonomy" id="71784"/>
    <lineage>
        <taxon>Eukaryota</taxon>
        <taxon>Fungi</taxon>
        <taxon>Dikarya</taxon>
        <taxon>Basidiomycota</taxon>
        <taxon>Agaricomycotina</taxon>
        <taxon>Tremellomycetes</taxon>
        <taxon>Tremellales</taxon>
        <taxon>Naemateliaceae</taxon>
        <taxon>Naematelia</taxon>
    </lineage>
</organism>
<dbReference type="OrthoDB" id="2596861at2759"/>
<sequence>MADLTPPASQNNTPLRPAPASSSTTHPITTAPSPPPEPTTSGMDLDTSTSSGSSSPLPEEDDDLPMSDGNDTRHAVLLSGDGDEEEHEQDGEDGEEEEEDEEEEAEAGVGDVIGQGVNGGNKAGPTPSKRQAAKQKKSRKRTTQASMAQPRAKDSNTLYESEIVARWNKEFGDVCLEAPVSSKGVAA</sequence>
<dbReference type="EMBL" id="MCFC01000009">
    <property type="protein sequence ID" value="ORY32543.1"/>
    <property type="molecule type" value="Genomic_DNA"/>
</dbReference>
<feature type="compositionally biased region" description="Gly residues" evidence="1">
    <location>
        <begin position="111"/>
        <end position="122"/>
    </location>
</feature>
<protein>
    <submittedName>
        <fullName evidence="2">Uncharacterized protein</fullName>
    </submittedName>
</protein>
<accession>A0A1Y2BCJ4</accession>
<dbReference type="Proteomes" id="UP000193986">
    <property type="component" value="Unassembled WGS sequence"/>
</dbReference>
<feature type="compositionally biased region" description="Low complexity" evidence="1">
    <location>
        <begin position="39"/>
        <end position="57"/>
    </location>
</feature>
<keyword evidence="3" id="KW-1185">Reference proteome</keyword>
<feature type="compositionally biased region" description="Low complexity" evidence="1">
    <location>
        <begin position="18"/>
        <end position="31"/>
    </location>
</feature>
<feature type="region of interest" description="Disordered" evidence="1">
    <location>
        <begin position="1"/>
        <end position="158"/>
    </location>
</feature>
<feature type="compositionally biased region" description="Basic residues" evidence="1">
    <location>
        <begin position="131"/>
        <end position="142"/>
    </location>
</feature>
<comment type="caution">
    <text evidence="2">The sequence shown here is derived from an EMBL/GenBank/DDBJ whole genome shotgun (WGS) entry which is preliminary data.</text>
</comment>